<sequence length="837" mass="94700">MVFGFSTGIRAVYSVSDNPSFVAEPWYVYPAKHKSNGKHVSVYIFDKSKFEQRVTKLCSSRSNTKNPKLIASESIELLKYEVSQMSKLRHPQILTIYEVLEETKSKLIFASEQVVDSLLTIQVSKLDDITIQKGLLQVSKGLQFLHNQCHVVHFNLQPSSVFINTQGDWKIAGFRFSQNLNDLSPEDRENFFIMNNASIVPFANLNLNYTAPELLISSTSKLDTANDLWSLGCLCYYLYNGGDQLISCFDPNSISDYKTEFKKFEQKFYNHRPSELKYLLKQIPEQFYTILTGLLARYPHDRPSIDQFIDSDFFNGSLIKAMWIIDEFSTKSADEKRVFLAGLLEGSSNQNLLSQFPAMFRTSKLLPIVIDLIATEVNIPNDKTETDELVANALKIVFKIGESLSSLSFHDKIYESLLKGGSKSKKQDKTTFAKLLNYTVKARLTIVENIPIIQSKLNDRQLTDTLSMSAELFLTSSSTEAVHKEQQILLQDTFLAQSPLFVKKFDFPYLKNTFFPLLCQVFKTTTVLSTKLATIDVFLKYLQDKVIDKTIVTEQLLPILKKLKSRDKRIIKDVLALFGEICASEHIGLDTTPVIETILPQCWKLAFDCNDCSKVEFNHFMRVINTIQKSAIDKKMSTLPDTVSKTYHTESATPDFESMINTENINRNNQEAMTKAPSSGVMLPTKRTETSAKQTRKPNKEDDYALKPRPKPKPKVVSKPLVPKPLANDAAIPLRFGATSAHSNLVNKVEEKWNNHKQFEDDEFDSFQQAGVRTEMAANQPQIQSQVQSQPPQIPQINGWSTQVPLAPTPRNPPPGFTGSVLTPNSTGKQKMDDSLI</sequence>
<dbReference type="InterPro" id="IPR000719">
    <property type="entry name" value="Prot_kinase_dom"/>
</dbReference>
<dbReference type="SMART" id="SM00220">
    <property type="entry name" value="S_TKc"/>
    <property type="match status" value="1"/>
</dbReference>
<dbReference type="OrthoDB" id="79687at2759"/>
<dbReference type="SUPFAM" id="SSF48371">
    <property type="entry name" value="ARM repeat"/>
    <property type="match status" value="1"/>
</dbReference>
<dbReference type="InterPro" id="IPR011989">
    <property type="entry name" value="ARM-like"/>
</dbReference>
<dbReference type="PANTHER" id="PTHR12984">
    <property type="entry name" value="SCY1-RELATED S/T PROTEIN KINASE-LIKE"/>
    <property type="match status" value="1"/>
</dbReference>
<accession>A5DPC8</accession>
<dbReference type="VEuPathDB" id="FungiDB:PGUG_05129"/>
<dbReference type="Gene3D" id="1.10.510.10">
    <property type="entry name" value="Transferase(Phosphotransferase) domain 1"/>
    <property type="match status" value="1"/>
</dbReference>
<feature type="compositionally biased region" description="Low complexity" evidence="1">
    <location>
        <begin position="780"/>
        <end position="797"/>
    </location>
</feature>
<dbReference type="PROSITE" id="PS50011">
    <property type="entry name" value="PROTEIN_KINASE_DOM"/>
    <property type="match status" value="1"/>
</dbReference>
<name>A5DPC8_PICGU</name>
<dbReference type="eggNOG" id="KOG2137">
    <property type="taxonomic scope" value="Eukaryota"/>
</dbReference>
<dbReference type="GeneID" id="5124980"/>
<feature type="domain" description="Protein kinase" evidence="2">
    <location>
        <begin position="1"/>
        <end position="314"/>
    </location>
</feature>
<dbReference type="KEGG" id="pgu:PGUG_05129"/>
<proteinExistence type="predicted"/>
<dbReference type="CDD" id="cd14011">
    <property type="entry name" value="PK_SCY1_like"/>
    <property type="match status" value="1"/>
</dbReference>
<protein>
    <recommendedName>
        <fullName evidence="2">Protein kinase domain-containing protein</fullName>
    </recommendedName>
</protein>
<gene>
    <name evidence="3" type="ORF">PGUG_05129</name>
</gene>
<evidence type="ECO:0000313" key="4">
    <source>
        <dbReference type="Proteomes" id="UP000001997"/>
    </source>
</evidence>
<dbReference type="InterPro" id="IPR011009">
    <property type="entry name" value="Kinase-like_dom_sf"/>
</dbReference>
<dbReference type="EMBL" id="CH408160">
    <property type="protein sequence ID" value="EDK41031.2"/>
    <property type="molecule type" value="Genomic_DNA"/>
</dbReference>
<feature type="compositionally biased region" description="Pro residues" evidence="1">
    <location>
        <begin position="807"/>
        <end position="816"/>
    </location>
</feature>
<feature type="region of interest" description="Disordered" evidence="1">
    <location>
        <begin position="777"/>
        <end position="837"/>
    </location>
</feature>
<dbReference type="InterPro" id="IPR016024">
    <property type="entry name" value="ARM-type_fold"/>
</dbReference>
<dbReference type="FunCoup" id="A5DPC8">
    <property type="interactions" value="831"/>
</dbReference>
<dbReference type="RefSeq" id="XP_001483174.2">
    <property type="nucleotide sequence ID" value="XM_001483124.1"/>
</dbReference>
<dbReference type="GO" id="GO:0004672">
    <property type="term" value="F:protein kinase activity"/>
    <property type="evidence" value="ECO:0007669"/>
    <property type="project" value="InterPro"/>
</dbReference>
<dbReference type="HOGENOM" id="CLU_008724_3_0_1"/>
<evidence type="ECO:0000256" key="1">
    <source>
        <dbReference type="SAM" id="MobiDB-lite"/>
    </source>
</evidence>
<organism evidence="3 4">
    <name type="scientific">Meyerozyma guilliermondii (strain ATCC 6260 / CBS 566 / DSM 6381 / JCM 1539 / NBRC 10279 / NRRL Y-324)</name>
    <name type="common">Yeast</name>
    <name type="synonym">Candida guilliermondii</name>
    <dbReference type="NCBI Taxonomy" id="294746"/>
    <lineage>
        <taxon>Eukaryota</taxon>
        <taxon>Fungi</taxon>
        <taxon>Dikarya</taxon>
        <taxon>Ascomycota</taxon>
        <taxon>Saccharomycotina</taxon>
        <taxon>Pichiomycetes</taxon>
        <taxon>Debaryomycetaceae</taxon>
        <taxon>Meyerozyma</taxon>
    </lineage>
</organism>
<dbReference type="SUPFAM" id="SSF56112">
    <property type="entry name" value="Protein kinase-like (PK-like)"/>
    <property type="match status" value="1"/>
</dbReference>
<keyword evidence="4" id="KW-1185">Reference proteome</keyword>
<dbReference type="Proteomes" id="UP000001997">
    <property type="component" value="Unassembled WGS sequence"/>
</dbReference>
<evidence type="ECO:0000313" key="3">
    <source>
        <dbReference type="EMBL" id="EDK41031.2"/>
    </source>
</evidence>
<reference evidence="3 4" key="1">
    <citation type="journal article" date="2009" name="Nature">
        <title>Evolution of pathogenicity and sexual reproduction in eight Candida genomes.</title>
        <authorList>
            <person name="Butler G."/>
            <person name="Rasmussen M.D."/>
            <person name="Lin M.F."/>
            <person name="Santos M.A."/>
            <person name="Sakthikumar S."/>
            <person name="Munro C.A."/>
            <person name="Rheinbay E."/>
            <person name="Grabherr M."/>
            <person name="Forche A."/>
            <person name="Reedy J.L."/>
            <person name="Agrafioti I."/>
            <person name="Arnaud M.B."/>
            <person name="Bates S."/>
            <person name="Brown A.J."/>
            <person name="Brunke S."/>
            <person name="Costanzo M.C."/>
            <person name="Fitzpatrick D.A."/>
            <person name="de Groot P.W."/>
            <person name="Harris D."/>
            <person name="Hoyer L.L."/>
            <person name="Hube B."/>
            <person name="Klis F.M."/>
            <person name="Kodira C."/>
            <person name="Lennard N."/>
            <person name="Logue M.E."/>
            <person name="Martin R."/>
            <person name="Neiman A.M."/>
            <person name="Nikolaou E."/>
            <person name="Quail M.A."/>
            <person name="Quinn J."/>
            <person name="Santos M.C."/>
            <person name="Schmitzberger F.F."/>
            <person name="Sherlock G."/>
            <person name="Shah P."/>
            <person name="Silverstein K.A."/>
            <person name="Skrzypek M.S."/>
            <person name="Soll D."/>
            <person name="Staggs R."/>
            <person name="Stansfield I."/>
            <person name="Stumpf M.P."/>
            <person name="Sudbery P.E."/>
            <person name="Srikantha T."/>
            <person name="Zeng Q."/>
            <person name="Berman J."/>
            <person name="Berriman M."/>
            <person name="Heitman J."/>
            <person name="Gow N.A."/>
            <person name="Lorenz M.C."/>
            <person name="Birren B.W."/>
            <person name="Kellis M."/>
            <person name="Cuomo C.A."/>
        </authorList>
    </citation>
    <scope>NUCLEOTIDE SEQUENCE [LARGE SCALE GENOMIC DNA]</scope>
    <source>
        <strain evidence="4">ATCC 6260 / CBS 566 / DSM 6381 / JCM 1539 / NBRC 10279 / NRRL Y-324</strain>
    </source>
</reference>
<dbReference type="Pfam" id="PF00069">
    <property type="entry name" value="Pkinase"/>
    <property type="match status" value="1"/>
</dbReference>
<dbReference type="InterPro" id="IPR051177">
    <property type="entry name" value="CIK-Related_Protein"/>
</dbReference>
<dbReference type="Gene3D" id="3.30.200.20">
    <property type="entry name" value="Phosphorylase Kinase, domain 1"/>
    <property type="match status" value="1"/>
</dbReference>
<evidence type="ECO:0000259" key="2">
    <source>
        <dbReference type="PROSITE" id="PS50011"/>
    </source>
</evidence>
<feature type="region of interest" description="Disordered" evidence="1">
    <location>
        <begin position="672"/>
        <end position="722"/>
    </location>
</feature>
<dbReference type="PANTHER" id="PTHR12984:SF6">
    <property type="entry name" value="SCY1-LIKE PROTEIN 2"/>
    <property type="match status" value="1"/>
</dbReference>
<dbReference type="OMA" id="MPKMTQP"/>
<dbReference type="GO" id="GO:0005524">
    <property type="term" value="F:ATP binding"/>
    <property type="evidence" value="ECO:0007669"/>
    <property type="project" value="InterPro"/>
</dbReference>
<dbReference type="InParanoid" id="A5DPC8"/>
<dbReference type="AlphaFoldDB" id="A5DPC8"/>
<dbReference type="Gene3D" id="1.25.10.10">
    <property type="entry name" value="Leucine-rich Repeat Variant"/>
    <property type="match status" value="1"/>
</dbReference>
<feature type="compositionally biased region" description="Polar residues" evidence="1">
    <location>
        <begin position="820"/>
        <end position="829"/>
    </location>
</feature>